<reference evidence="2" key="1">
    <citation type="submission" date="2022-10" db="EMBL/GenBank/DDBJ databases">
        <authorList>
            <person name="Chen Y."/>
            <person name="Dougan E. K."/>
            <person name="Chan C."/>
            <person name="Rhodes N."/>
            <person name="Thang M."/>
        </authorList>
    </citation>
    <scope>NUCLEOTIDE SEQUENCE</scope>
</reference>
<dbReference type="Proteomes" id="UP001152797">
    <property type="component" value="Unassembled WGS sequence"/>
</dbReference>
<dbReference type="AlphaFoldDB" id="A0A9P1D3E3"/>
<dbReference type="EMBL" id="CAMXCT010003128">
    <property type="protein sequence ID" value="CAI4002609.1"/>
    <property type="molecule type" value="Genomic_DNA"/>
</dbReference>
<evidence type="ECO:0000313" key="2">
    <source>
        <dbReference type="EMBL" id="CAI4002609.1"/>
    </source>
</evidence>
<sequence length="101" mass="11222">TAIYLVACLAPLGLLLLGPDCSSWTLVSRGSSWRSVMNPNGRLGLDWIRNSNLMISRCTLILHLCLAVCAIYVMEQPRGSEEVLPRHKRFEAFCNLISFAA</sequence>
<name>A0A9P1D3E3_9DINO</name>
<keyword evidence="1" id="KW-0732">Signal</keyword>
<proteinExistence type="predicted"/>
<gene>
    <name evidence="2" type="ORF">C1SCF055_LOCUS28552</name>
</gene>
<feature type="non-terminal residue" evidence="2">
    <location>
        <position position="1"/>
    </location>
</feature>
<organism evidence="2">
    <name type="scientific">Cladocopium goreaui</name>
    <dbReference type="NCBI Taxonomy" id="2562237"/>
    <lineage>
        <taxon>Eukaryota</taxon>
        <taxon>Sar</taxon>
        <taxon>Alveolata</taxon>
        <taxon>Dinophyceae</taxon>
        <taxon>Suessiales</taxon>
        <taxon>Symbiodiniaceae</taxon>
        <taxon>Cladocopium</taxon>
    </lineage>
</organism>
<accession>A0A9P1D3E3</accession>
<evidence type="ECO:0000313" key="4">
    <source>
        <dbReference type="Proteomes" id="UP001152797"/>
    </source>
</evidence>
<protein>
    <submittedName>
        <fullName evidence="2">Uncharacterized protein</fullName>
    </submittedName>
</protein>
<dbReference type="OrthoDB" id="10528699at2759"/>
<feature type="chain" id="PRO_5043270972" evidence="1">
    <location>
        <begin position="24"/>
        <end position="101"/>
    </location>
</feature>
<dbReference type="EMBL" id="CAMXCT020003128">
    <property type="protein sequence ID" value="CAL1155984.1"/>
    <property type="molecule type" value="Genomic_DNA"/>
</dbReference>
<comment type="caution">
    <text evidence="2">The sequence shown here is derived from an EMBL/GenBank/DDBJ whole genome shotgun (WGS) entry which is preliminary data.</text>
</comment>
<evidence type="ECO:0000256" key="1">
    <source>
        <dbReference type="SAM" id="SignalP"/>
    </source>
</evidence>
<reference evidence="3 4" key="2">
    <citation type="submission" date="2024-05" db="EMBL/GenBank/DDBJ databases">
        <authorList>
            <person name="Chen Y."/>
            <person name="Shah S."/>
            <person name="Dougan E. K."/>
            <person name="Thang M."/>
            <person name="Chan C."/>
        </authorList>
    </citation>
    <scope>NUCLEOTIDE SEQUENCE [LARGE SCALE GENOMIC DNA]</scope>
</reference>
<feature type="signal peptide" evidence="1">
    <location>
        <begin position="1"/>
        <end position="23"/>
    </location>
</feature>
<evidence type="ECO:0000313" key="3">
    <source>
        <dbReference type="EMBL" id="CAL4789921.1"/>
    </source>
</evidence>
<dbReference type="EMBL" id="CAMXCT030003128">
    <property type="protein sequence ID" value="CAL4789921.1"/>
    <property type="molecule type" value="Genomic_DNA"/>
</dbReference>
<keyword evidence="4" id="KW-1185">Reference proteome</keyword>